<dbReference type="NCBIfam" id="TIGR03598">
    <property type="entry name" value="GTPase_YsxC"/>
    <property type="match status" value="1"/>
</dbReference>
<keyword evidence="8" id="KW-0717">Septation</keyword>
<dbReference type="GO" id="GO:0051301">
    <property type="term" value="P:cell division"/>
    <property type="evidence" value="ECO:0007669"/>
    <property type="project" value="UniProtKB-KW"/>
</dbReference>
<protein>
    <submittedName>
        <fullName evidence="12">P-loop containing nucleoside triphosphate hydrolase protein</fullName>
    </submittedName>
</protein>
<dbReference type="Gene3D" id="3.40.50.300">
    <property type="entry name" value="P-loop containing nucleotide triphosphate hydrolases"/>
    <property type="match status" value="1"/>
</dbReference>
<evidence type="ECO:0000256" key="5">
    <source>
        <dbReference type="ARBA" id="ARBA00022741"/>
    </source>
</evidence>
<dbReference type="PANTHER" id="PTHR11649">
    <property type="entry name" value="MSS1/TRME-RELATED GTP-BINDING PROTEIN"/>
    <property type="match status" value="1"/>
</dbReference>
<keyword evidence="12" id="KW-0378">Hydrolase</keyword>
<keyword evidence="7" id="KW-0342">GTP-binding</keyword>
<dbReference type="GO" id="GO:0046872">
    <property type="term" value="F:metal ion binding"/>
    <property type="evidence" value="ECO:0007669"/>
    <property type="project" value="UniProtKB-KW"/>
</dbReference>
<evidence type="ECO:0000256" key="6">
    <source>
        <dbReference type="ARBA" id="ARBA00022842"/>
    </source>
</evidence>
<dbReference type="NCBIfam" id="TIGR00756">
    <property type="entry name" value="PPR"/>
    <property type="match status" value="1"/>
</dbReference>
<sequence>MAGVVAQAHARLRETGLAATACNALIRHLGRVDLLSDVFALLDSMRAAKVKPDAETWEFVANAAVKEVAFECSAVSMKTLPPPGPPEILFVGRSNVGKSSLVNMLVNRKAIAPTSSKPGFTTELNFYSVNAGRKRGLRCRLVDVPGLGFAEADAGRVDSWRSTLQRYLAVRAPLRCAFHLIDARDGPQRADRDLMAMAAAAAAESGSGGSGGGGAEGSGGGGDGEGGSSGGDVDGSAEGSGGAGGSDYVRRQPPAYVIVLTKADRVAAPRLQMACAEAAAAAAAAGLGGDVPVLVSSSKTRTGRDVLWRRLYDVLGEQC</sequence>
<dbReference type="GO" id="GO:0005525">
    <property type="term" value="F:GTP binding"/>
    <property type="evidence" value="ECO:0007669"/>
    <property type="project" value="UniProtKB-KW"/>
</dbReference>
<evidence type="ECO:0000256" key="10">
    <source>
        <dbReference type="SAM" id="MobiDB-lite"/>
    </source>
</evidence>
<evidence type="ECO:0000256" key="1">
    <source>
        <dbReference type="ARBA" id="ARBA00001946"/>
    </source>
</evidence>
<evidence type="ECO:0000313" key="12">
    <source>
        <dbReference type="EMBL" id="KAG5175073.1"/>
    </source>
</evidence>
<dbReference type="InterPro" id="IPR006073">
    <property type="entry name" value="GTP-bd"/>
</dbReference>
<accession>A0A836C7W4</accession>
<evidence type="ECO:0000313" key="13">
    <source>
        <dbReference type="Proteomes" id="UP000664859"/>
    </source>
</evidence>
<reference evidence="12" key="1">
    <citation type="submission" date="2021-02" db="EMBL/GenBank/DDBJ databases">
        <title>First Annotated Genome of the Yellow-green Alga Tribonema minus.</title>
        <authorList>
            <person name="Mahan K.M."/>
        </authorList>
    </citation>
    <scope>NUCLEOTIDE SEQUENCE</scope>
    <source>
        <strain evidence="12">UTEX B ZZ1240</strain>
    </source>
</reference>
<dbReference type="PANTHER" id="PTHR11649:SF13">
    <property type="entry name" value="ENGB-TYPE G DOMAIN-CONTAINING PROTEIN"/>
    <property type="match status" value="1"/>
</dbReference>
<dbReference type="AlphaFoldDB" id="A0A836C7W4"/>
<evidence type="ECO:0000256" key="7">
    <source>
        <dbReference type="ARBA" id="ARBA00023134"/>
    </source>
</evidence>
<feature type="domain" description="EngB-type G" evidence="11">
    <location>
        <begin position="84"/>
        <end position="317"/>
    </location>
</feature>
<evidence type="ECO:0000256" key="4">
    <source>
        <dbReference type="ARBA" id="ARBA00022723"/>
    </source>
</evidence>
<comment type="similarity">
    <text evidence="2">Belongs to the TRAFAC class TrmE-Era-EngA-EngB-Septin-like GTPase superfamily. EngB GTPase family.</text>
</comment>
<dbReference type="SUPFAM" id="SSF52540">
    <property type="entry name" value="P-loop containing nucleoside triphosphate hydrolases"/>
    <property type="match status" value="1"/>
</dbReference>
<keyword evidence="13" id="KW-1185">Reference proteome</keyword>
<dbReference type="Pfam" id="PF01926">
    <property type="entry name" value="MMR_HSR1"/>
    <property type="match status" value="1"/>
</dbReference>
<gene>
    <name evidence="12" type="ORF">JKP88DRAFT_203847</name>
</gene>
<dbReference type="InterPro" id="IPR019987">
    <property type="entry name" value="GTP-bd_ribosome_bio_YsxC"/>
</dbReference>
<dbReference type="EMBL" id="JAFCMP010000554">
    <property type="protein sequence ID" value="KAG5175073.1"/>
    <property type="molecule type" value="Genomic_DNA"/>
</dbReference>
<dbReference type="OrthoDB" id="204769at2759"/>
<keyword evidence="9" id="KW-0131">Cell cycle</keyword>
<evidence type="ECO:0000256" key="9">
    <source>
        <dbReference type="ARBA" id="ARBA00023306"/>
    </source>
</evidence>
<keyword evidence="4" id="KW-0479">Metal-binding</keyword>
<organism evidence="12 13">
    <name type="scientific">Tribonema minus</name>
    <dbReference type="NCBI Taxonomy" id="303371"/>
    <lineage>
        <taxon>Eukaryota</taxon>
        <taxon>Sar</taxon>
        <taxon>Stramenopiles</taxon>
        <taxon>Ochrophyta</taxon>
        <taxon>PX clade</taxon>
        <taxon>Xanthophyceae</taxon>
        <taxon>Tribonematales</taxon>
        <taxon>Tribonemataceae</taxon>
        <taxon>Tribonema</taxon>
    </lineage>
</organism>
<dbReference type="InterPro" id="IPR030393">
    <property type="entry name" value="G_ENGB_dom"/>
</dbReference>
<feature type="compositionally biased region" description="Gly residues" evidence="10">
    <location>
        <begin position="206"/>
        <end position="245"/>
    </location>
</feature>
<dbReference type="GO" id="GO:0016787">
    <property type="term" value="F:hydrolase activity"/>
    <property type="evidence" value="ECO:0007669"/>
    <property type="project" value="UniProtKB-KW"/>
</dbReference>
<comment type="caution">
    <text evidence="12">The sequence shown here is derived from an EMBL/GenBank/DDBJ whole genome shotgun (WGS) entry which is preliminary data.</text>
</comment>
<dbReference type="InterPro" id="IPR002885">
    <property type="entry name" value="PPR_rpt"/>
</dbReference>
<dbReference type="CDD" id="cd01876">
    <property type="entry name" value="YihA_EngB"/>
    <property type="match status" value="1"/>
</dbReference>
<evidence type="ECO:0000259" key="11">
    <source>
        <dbReference type="PROSITE" id="PS51706"/>
    </source>
</evidence>
<evidence type="ECO:0000256" key="8">
    <source>
        <dbReference type="ARBA" id="ARBA00023210"/>
    </source>
</evidence>
<keyword evidence="3" id="KW-0132">Cell division</keyword>
<evidence type="ECO:0000256" key="2">
    <source>
        <dbReference type="ARBA" id="ARBA00009638"/>
    </source>
</evidence>
<name>A0A836C7W4_9STRA</name>
<evidence type="ECO:0000256" key="3">
    <source>
        <dbReference type="ARBA" id="ARBA00022618"/>
    </source>
</evidence>
<dbReference type="Proteomes" id="UP000664859">
    <property type="component" value="Unassembled WGS sequence"/>
</dbReference>
<comment type="cofactor">
    <cofactor evidence="1">
        <name>Mg(2+)</name>
        <dbReference type="ChEBI" id="CHEBI:18420"/>
    </cofactor>
</comment>
<keyword evidence="6" id="KW-0460">Magnesium</keyword>
<keyword evidence="5" id="KW-0547">Nucleotide-binding</keyword>
<proteinExistence type="inferred from homology"/>
<dbReference type="PROSITE" id="PS51706">
    <property type="entry name" value="G_ENGB"/>
    <property type="match status" value="1"/>
</dbReference>
<feature type="region of interest" description="Disordered" evidence="10">
    <location>
        <begin position="204"/>
        <end position="248"/>
    </location>
</feature>
<dbReference type="InterPro" id="IPR027417">
    <property type="entry name" value="P-loop_NTPase"/>
</dbReference>